<comment type="caution">
    <text evidence="9">The sequence shown here is derived from an EMBL/GenBank/DDBJ whole genome shotgun (WGS) entry which is preliminary data.</text>
</comment>
<dbReference type="GO" id="GO:0000811">
    <property type="term" value="C:GINS complex"/>
    <property type="evidence" value="ECO:0007669"/>
    <property type="project" value="UniProtKB-UniRule"/>
</dbReference>
<comment type="subcellular location">
    <subcellularLocation>
        <location evidence="1 6">Nucleus</location>
    </subcellularLocation>
</comment>
<comment type="similarity">
    <text evidence="2 6">Belongs to the GINS4/SLD5 family.</text>
</comment>
<keyword evidence="4 6" id="KW-0235">DNA replication</keyword>
<dbReference type="Gene3D" id="3.40.5.60">
    <property type="match status" value="1"/>
</dbReference>
<dbReference type="InterPro" id="IPR021151">
    <property type="entry name" value="GINS_A"/>
</dbReference>
<dbReference type="CDD" id="cd21692">
    <property type="entry name" value="GINS_B_Sld5"/>
    <property type="match status" value="1"/>
</dbReference>
<dbReference type="Gene3D" id="1.20.58.1030">
    <property type="match status" value="1"/>
</dbReference>
<keyword evidence="5 6" id="KW-0539">Nucleus</keyword>
<name>A0A9P4UDW7_9PLEO</name>
<sequence>MDIDDLLAEVAVDTTPLETRDLQELTRAWVAERVAPEILAWPAELMERVLERVRRQIELVEDQTGNLDPKTNFRLIVVQTEVERFKFLVRSFLRARLRKVWRWMGEGKREANVLQVDTHPLHILAQHTASADDDANASHPLLSPAEYQYLTSHQALLAAHYGASFLSQFPNSLQRMDDTTGGISMVDKPDEDAAVFVRVLRDVGEVAVEGTDKRLEMKRGDVWVVRWSAVRGWVGSGDLEVI</sequence>
<comment type="function">
    <text evidence="6">The GINS complex plays an essential role in the initiation of DNA replication.</text>
</comment>
<protein>
    <recommendedName>
        <fullName evidence="3 6">DNA replication complex GINS protein SLD5</fullName>
    </recommendedName>
</protein>
<dbReference type="PANTHER" id="PTHR21206:SF0">
    <property type="entry name" value="DNA REPLICATION COMPLEX GINS PROTEIN SLD5"/>
    <property type="match status" value="1"/>
</dbReference>
<dbReference type="GO" id="GO:0006261">
    <property type="term" value="P:DNA-templated DNA replication"/>
    <property type="evidence" value="ECO:0007669"/>
    <property type="project" value="InterPro"/>
</dbReference>
<keyword evidence="10" id="KW-1185">Reference proteome</keyword>
<reference evidence="9" key="1">
    <citation type="journal article" date="2020" name="Stud. Mycol.">
        <title>101 Dothideomycetes genomes: a test case for predicting lifestyles and emergence of pathogens.</title>
        <authorList>
            <person name="Haridas S."/>
            <person name="Albert R."/>
            <person name="Binder M."/>
            <person name="Bloem J."/>
            <person name="Labutti K."/>
            <person name="Salamov A."/>
            <person name="Andreopoulos B."/>
            <person name="Baker S."/>
            <person name="Barry K."/>
            <person name="Bills G."/>
            <person name="Bluhm B."/>
            <person name="Cannon C."/>
            <person name="Castanera R."/>
            <person name="Culley D."/>
            <person name="Daum C."/>
            <person name="Ezra D."/>
            <person name="Gonzalez J."/>
            <person name="Henrissat B."/>
            <person name="Kuo A."/>
            <person name="Liang C."/>
            <person name="Lipzen A."/>
            <person name="Lutzoni F."/>
            <person name="Magnuson J."/>
            <person name="Mondo S."/>
            <person name="Nolan M."/>
            <person name="Ohm R."/>
            <person name="Pangilinan J."/>
            <person name="Park H.-J."/>
            <person name="Ramirez L."/>
            <person name="Alfaro M."/>
            <person name="Sun H."/>
            <person name="Tritt A."/>
            <person name="Yoshinaga Y."/>
            <person name="Zwiers L.-H."/>
            <person name="Turgeon B."/>
            <person name="Goodwin S."/>
            <person name="Spatafora J."/>
            <person name="Crous P."/>
            <person name="Grigoriev I."/>
        </authorList>
    </citation>
    <scope>NUCLEOTIDE SEQUENCE</scope>
    <source>
        <strain evidence="9">CBS 690.94</strain>
    </source>
</reference>
<evidence type="ECO:0000259" key="7">
    <source>
        <dbReference type="Pfam" id="PF05916"/>
    </source>
</evidence>
<evidence type="ECO:0000256" key="1">
    <source>
        <dbReference type="ARBA" id="ARBA00004123"/>
    </source>
</evidence>
<evidence type="ECO:0000256" key="4">
    <source>
        <dbReference type="ARBA" id="ARBA00022705"/>
    </source>
</evidence>
<dbReference type="AlphaFoldDB" id="A0A9P4UDW7"/>
<dbReference type="GO" id="GO:0000727">
    <property type="term" value="P:double-strand break repair via break-induced replication"/>
    <property type="evidence" value="ECO:0007669"/>
    <property type="project" value="TreeGrafter"/>
</dbReference>
<dbReference type="OrthoDB" id="338231at2759"/>
<dbReference type="PANTHER" id="PTHR21206">
    <property type="entry name" value="SLD5 PROTEIN"/>
    <property type="match status" value="1"/>
</dbReference>
<dbReference type="PIRSF" id="PIRSF007764">
    <property type="entry name" value="Sld5"/>
    <property type="match status" value="1"/>
</dbReference>
<evidence type="ECO:0000313" key="10">
    <source>
        <dbReference type="Proteomes" id="UP000799764"/>
    </source>
</evidence>
<dbReference type="Pfam" id="PF05916">
    <property type="entry name" value="Sld5"/>
    <property type="match status" value="1"/>
</dbReference>
<accession>A0A9P4UDW7</accession>
<dbReference type="Proteomes" id="UP000799764">
    <property type="component" value="Unassembled WGS sequence"/>
</dbReference>
<evidence type="ECO:0000256" key="2">
    <source>
        <dbReference type="ARBA" id="ARBA00008187"/>
    </source>
</evidence>
<gene>
    <name evidence="9" type="ORF">P171DRAFT_358122</name>
</gene>
<dbReference type="CDD" id="cd11711">
    <property type="entry name" value="GINS_A_Sld5"/>
    <property type="match status" value="1"/>
</dbReference>
<dbReference type="Pfam" id="PF16922">
    <property type="entry name" value="SLD5_C"/>
    <property type="match status" value="1"/>
</dbReference>
<dbReference type="InterPro" id="IPR036224">
    <property type="entry name" value="GINS_bundle-like_dom_sf"/>
</dbReference>
<dbReference type="InterPro" id="IPR031633">
    <property type="entry name" value="SLD5_C"/>
</dbReference>
<evidence type="ECO:0000256" key="6">
    <source>
        <dbReference type="PIRNR" id="PIRNR007764"/>
    </source>
</evidence>
<evidence type="ECO:0000256" key="5">
    <source>
        <dbReference type="ARBA" id="ARBA00023242"/>
    </source>
</evidence>
<feature type="domain" description="DNA replication complex GINS protein SLD5 C-terminal" evidence="8">
    <location>
        <begin position="189"/>
        <end position="242"/>
    </location>
</feature>
<feature type="domain" description="GINS subunit" evidence="7">
    <location>
        <begin position="58"/>
        <end position="163"/>
    </location>
</feature>
<evidence type="ECO:0000259" key="8">
    <source>
        <dbReference type="Pfam" id="PF16922"/>
    </source>
</evidence>
<organism evidence="9 10">
    <name type="scientific">Karstenula rhodostoma CBS 690.94</name>
    <dbReference type="NCBI Taxonomy" id="1392251"/>
    <lineage>
        <taxon>Eukaryota</taxon>
        <taxon>Fungi</taxon>
        <taxon>Dikarya</taxon>
        <taxon>Ascomycota</taxon>
        <taxon>Pezizomycotina</taxon>
        <taxon>Dothideomycetes</taxon>
        <taxon>Pleosporomycetidae</taxon>
        <taxon>Pleosporales</taxon>
        <taxon>Massarineae</taxon>
        <taxon>Didymosphaeriaceae</taxon>
        <taxon>Karstenula</taxon>
    </lineage>
</organism>
<dbReference type="InterPro" id="IPR008591">
    <property type="entry name" value="GINS_Sld5"/>
</dbReference>
<dbReference type="EMBL" id="MU001499">
    <property type="protein sequence ID" value="KAF2445838.1"/>
    <property type="molecule type" value="Genomic_DNA"/>
</dbReference>
<dbReference type="InterPro" id="IPR038749">
    <property type="entry name" value="Sld5_GINS_A"/>
</dbReference>
<evidence type="ECO:0000313" key="9">
    <source>
        <dbReference type="EMBL" id="KAF2445838.1"/>
    </source>
</evidence>
<evidence type="ECO:0000256" key="3">
    <source>
        <dbReference type="ARBA" id="ARBA00014804"/>
    </source>
</evidence>
<dbReference type="SUPFAM" id="SSF160059">
    <property type="entry name" value="PriA/YqbF domain"/>
    <property type="match status" value="1"/>
</dbReference>
<dbReference type="SUPFAM" id="SSF158573">
    <property type="entry name" value="GINS helical bundle-like"/>
    <property type="match status" value="1"/>
</dbReference>
<proteinExistence type="inferred from homology"/>